<evidence type="ECO:0000313" key="2">
    <source>
        <dbReference type="EnsemblMetazoa" id="CJA35398.1"/>
    </source>
</evidence>
<sequence length="74" mass="8569">MTEFQIRQVFAISIRAFCYQNWVTCLPLSLFPSPVLSLSLDVIRGGRKLRESDMGKKGKLRNNNKAKKKKKKKK</sequence>
<accession>A0A8R1IJY1</accession>
<keyword evidence="3" id="KW-1185">Reference proteome</keyword>
<name>A0A8R1IJY1_CAEJA</name>
<protein>
    <submittedName>
        <fullName evidence="2">Uncharacterized protein</fullName>
    </submittedName>
</protein>
<reference evidence="3" key="1">
    <citation type="submission" date="2010-08" db="EMBL/GenBank/DDBJ databases">
        <authorList>
            <consortium name="Caenorhabditis japonica Sequencing Consortium"/>
            <person name="Wilson R.K."/>
        </authorList>
    </citation>
    <scope>NUCLEOTIDE SEQUENCE [LARGE SCALE GENOMIC DNA]</scope>
    <source>
        <strain evidence="3">DF5081</strain>
    </source>
</reference>
<reference evidence="2" key="2">
    <citation type="submission" date="2022-06" db="UniProtKB">
        <authorList>
            <consortium name="EnsemblMetazoa"/>
        </authorList>
    </citation>
    <scope>IDENTIFICATION</scope>
    <source>
        <strain evidence="2">DF5081</strain>
    </source>
</reference>
<proteinExistence type="predicted"/>
<evidence type="ECO:0000256" key="1">
    <source>
        <dbReference type="SAM" id="MobiDB-lite"/>
    </source>
</evidence>
<dbReference type="Proteomes" id="UP000005237">
    <property type="component" value="Unassembled WGS sequence"/>
</dbReference>
<dbReference type="AlphaFoldDB" id="A0A8R1IJY1"/>
<feature type="region of interest" description="Disordered" evidence="1">
    <location>
        <begin position="51"/>
        <end position="74"/>
    </location>
</feature>
<feature type="compositionally biased region" description="Basic residues" evidence="1">
    <location>
        <begin position="57"/>
        <end position="74"/>
    </location>
</feature>
<evidence type="ECO:0000313" key="3">
    <source>
        <dbReference type="Proteomes" id="UP000005237"/>
    </source>
</evidence>
<organism evidence="2 3">
    <name type="scientific">Caenorhabditis japonica</name>
    <dbReference type="NCBI Taxonomy" id="281687"/>
    <lineage>
        <taxon>Eukaryota</taxon>
        <taxon>Metazoa</taxon>
        <taxon>Ecdysozoa</taxon>
        <taxon>Nematoda</taxon>
        <taxon>Chromadorea</taxon>
        <taxon>Rhabditida</taxon>
        <taxon>Rhabditina</taxon>
        <taxon>Rhabditomorpha</taxon>
        <taxon>Rhabditoidea</taxon>
        <taxon>Rhabditidae</taxon>
        <taxon>Peloderinae</taxon>
        <taxon>Caenorhabditis</taxon>
    </lineage>
</organism>
<dbReference type="EnsemblMetazoa" id="CJA35398.1">
    <property type="protein sequence ID" value="CJA35398.1"/>
    <property type="gene ID" value="WBGene00211245"/>
</dbReference>